<dbReference type="PROSITE" id="PS51337">
    <property type="entry name" value="B12_BINDING_NTER"/>
    <property type="match status" value="1"/>
</dbReference>
<dbReference type="EMBL" id="CP060635">
    <property type="protein sequence ID" value="QNM10395.1"/>
    <property type="molecule type" value="Genomic_DNA"/>
</dbReference>
<dbReference type="CDD" id="cd02070">
    <property type="entry name" value="corrinoid_protein_B12-BD"/>
    <property type="match status" value="1"/>
</dbReference>
<dbReference type="Proteomes" id="UP000515860">
    <property type="component" value="Chromosome"/>
</dbReference>
<dbReference type="InterPro" id="IPR050554">
    <property type="entry name" value="Met_Synthase/Corrinoid"/>
</dbReference>
<dbReference type="InterPro" id="IPR036724">
    <property type="entry name" value="Cobalamin-bd_sf"/>
</dbReference>
<evidence type="ECO:0000259" key="5">
    <source>
        <dbReference type="PROSITE" id="PS51337"/>
    </source>
</evidence>
<feature type="domain" description="B12-binding N-terminal" evidence="5">
    <location>
        <begin position="1"/>
        <end position="88"/>
    </location>
</feature>
<evidence type="ECO:0000313" key="6">
    <source>
        <dbReference type="EMBL" id="QNM10395.1"/>
    </source>
</evidence>
<dbReference type="PANTHER" id="PTHR45833">
    <property type="entry name" value="METHIONINE SYNTHASE"/>
    <property type="match status" value="1"/>
</dbReference>
<dbReference type="GO" id="GO:0046872">
    <property type="term" value="F:metal ion binding"/>
    <property type="evidence" value="ECO:0007669"/>
    <property type="project" value="UniProtKB-KW"/>
</dbReference>
<dbReference type="GO" id="GO:0046653">
    <property type="term" value="P:tetrahydrofolate metabolic process"/>
    <property type="evidence" value="ECO:0007669"/>
    <property type="project" value="TreeGrafter"/>
</dbReference>
<dbReference type="Gene3D" id="3.40.50.280">
    <property type="entry name" value="Cobalamin-binding domain"/>
    <property type="match status" value="1"/>
</dbReference>
<gene>
    <name evidence="6" type="ORF">H9Q79_02065</name>
</gene>
<dbReference type="Pfam" id="PF02607">
    <property type="entry name" value="B12-binding_2"/>
    <property type="match status" value="1"/>
</dbReference>
<name>A0A7G9GHW3_9FIRM</name>
<sequence length="220" mass="23954">MCLIDKISEMVRGGRAPETQRLVREALEASGDAGEILEKGLLPGILAISERFRGKDFFVPETLLAARAFKFGLAELKPRLEKQEENPAGRVVVGTIEGDVHDIGKDLVSTMMRASGFLVEDVGSDAPADLFIDRAEAVQADIICISALLTTTRTAMEKVISRLKERGLREKYAVMVGGCPVSQSFADQIGADYYTEDALSCSRKAGEIMKEKAEGKLWGK</sequence>
<dbReference type="GO" id="GO:0031419">
    <property type="term" value="F:cobalamin binding"/>
    <property type="evidence" value="ECO:0007669"/>
    <property type="project" value="InterPro"/>
</dbReference>
<reference evidence="6 7" key="1">
    <citation type="submission" date="2020-08" db="EMBL/GenBank/DDBJ databases">
        <authorList>
            <person name="Liu C."/>
            <person name="Sun Q."/>
        </authorList>
    </citation>
    <scope>NUCLEOTIDE SEQUENCE [LARGE SCALE GENOMIC DNA]</scope>
    <source>
        <strain evidence="6 7">NSJ-29</strain>
    </source>
</reference>
<accession>A0A7G9GHW3</accession>
<dbReference type="GO" id="GO:0050667">
    <property type="term" value="P:homocysteine metabolic process"/>
    <property type="evidence" value="ECO:0007669"/>
    <property type="project" value="TreeGrafter"/>
</dbReference>
<comment type="similarity">
    <text evidence="1">Belongs to the methylamine corrinoid protein family.</text>
</comment>
<dbReference type="InterPro" id="IPR006158">
    <property type="entry name" value="Cobalamin-bd"/>
</dbReference>
<proteinExistence type="inferred from homology"/>
<dbReference type="SMART" id="SM01018">
    <property type="entry name" value="B12-binding_2"/>
    <property type="match status" value="1"/>
</dbReference>
<feature type="domain" description="B12-binding" evidence="4">
    <location>
        <begin position="88"/>
        <end position="220"/>
    </location>
</feature>
<evidence type="ECO:0000313" key="7">
    <source>
        <dbReference type="Proteomes" id="UP000515860"/>
    </source>
</evidence>
<dbReference type="Gene3D" id="1.10.1240.10">
    <property type="entry name" value="Methionine synthase domain"/>
    <property type="match status" value="1"/>
</dbReference>
<dbReference type="InterPro" id="IPR036594">
    <property type="entry name" value="Meth_synthase_dom"/>
</dbReference>
<evidence type="ECO:0000259" key="4">
    <source>
        <dbReference type="PROSITE" id="PS51332"/>
    </source>
</evidence>
<dbReference type="FunFam" id="3.40.50.280:FF:000003">
    <property type="entry name" value="Dimethylamine methyltransferase corrinoid protein"/>
    <property type="match status" value="1"/>
</dbReference>
<keyword evidence="2" id="KW-0479">Metal-binding</keyword>
<dbReference type="AlphaFoldDB" id="A0A7G9GHW3"/>
<evidence type="ECO:0000256" key="2">
    <source>
        <dbReference type="ARBA" id="ARBA00022723"/>
    </source>
</evidence>
<dbReference type="Pfam" id="PF02310">
    <property type="entry name" value="B12-binding"/>
    <property type="match status" value="1"/>
</dbReference>
<organism evidence="6 7">
    <name type="scientific">Wansuia hejianensis</name>
    <dbReference type="NCBI Taxonomy" id="2763667"/>
    <lineage>
        <taxon>Bacteria</taxon>
        <taxon>Bacillati</taxon>
        <taxon>Bacillota</taxon>
        <taxon>Clostridia</taxon>
        <taxon>Lachnospirales</taxon>
        <taxon>Lachnospiraceae</taxon>
        <taxon>Wansuia</taxon>
    </lineage>
</organism>
<keyword evidence="3" id="KW-0170">Cobalt</keyword>
<dbReference type="KEGG" id="whj:H9Q79_02065"/>
<dbReference type="SUPFAM" id="SSF47644">
    <property type="entry name" value="Methionine synthase domain"/>
    <property type="match status" value="1"/>
</dbReference>
<dbReference type="GO" id="GO:0005829">
    <property type="term" value="C:cytosol"/>
    <property type="evidence" value="ECO:0007669"/>
    <property type="project" value="TreeGrafter"/>
</dbReference>
<evidence type="ECO:0000256" key="3">
    <source>
        <dbReference type="ARBA" id="ARBA00023285"/>
    </source>
</evidence>
<dbReference type="PANTHER" id="PTHR45833:SF1">
    <property type="entry name" value="METHIONINE SYNTHASE"/>
    <property type="match status" value="1"/>
</dbReference>
<protein>
    <submittedName>
        <fullName evidence="6">Corrinoid protein</fullName>
    </submittedName>
</protein>
<dbReference type="SUPFAM" id="SSF52242">
    <property type="entry name" value="Cobalamin (vitamin B12)-binding domain"/>
    <property type="match status" value="1"/>
</dbReference>
<dbReference type="GO" id="GO:0008705">
    <property type="term" value="F:methionine synthase activity"/>
    <property type="evidence" value="ECO:0007669"/>
    <property type="project" value="TreeGrafter"/>
</dbReference>
<keyword evidence="7" id="KW-1185">Reference proteome</keyword>
<dbReference type="PROSITE" id="PS51332">
    <property type="entry name" value="B12_BINDING"/>
    <property type="match status" value="1"/>
</dbReference>
<evidence type="ECO:0000256" key="1">
    <source>
        <dbReference type="ARBA" id="ARBA00010854"/>
    </source>
</evidence>
<dbReference type="InterPro" id="IPR003759">
    <property type="entry name" value="Cbl-bd_cap"/>
</dbReference>